<dbReference type="EMBL" id="LAZR01000322">
    <property type="protein sequence ID" value="KKN74685.1"/>
    <property type="molecule type" value="Genomic_DNA"/>
</dbReference>
<accession>A0A0F9T0D7</accession>
<organism evidence="1">
    <name type="scientific">marine sediment metagenome</name>
    <dbReference type="NCBI Taxonomy" id="412755"/>
    <lineage>
        <taxon>unclassified sequences</taxon>
        <taxon>metagenomes</taxon>
        <taxon>ecological metagenomes</taxon>
    </lineage>
</organism>
<reference evidence="1" key="1">
    <citation type="journal article" date="2015" name="Nature">
        <title>Complex archaea that bridge the gap between prokaryotes and eukaryotes.</title>
        <authorList>
            <person name="Spang A."/>
            <person name="Saw J.H."/>
            <person name="Jorgensen S.L."/>
            <person name="Zaremba-Niedzwiedzka K."/>
            <person name="Martijn J."/>
            <person name="Lind A.E."/>
            <person name="van Eijk R."/>
            <person name="Schleper C."/>
            <person name="Guy L."/>
            <person name="Ettema T.J."/>
        </authorList>
    </citation>
    <scope>NUCLEOTIDE SEQUENCE</scope>
</reference>
<protein>
    <submittedName>
        <fullName evidence="1">Uncharacterized protein</fullName>
    </submittedName>
</protein>
<sequence>MKTKTKAQLRVEIAKDVLKQIKAKKITIECGAYFTYKTKKGAQYKGRQLQEVLPKLKECKVCALGSLFYSHIIKNNDFKISANGLGGTDLNGHGDRLRNSILGFSEAQLELIECAFESNDYYMMCSERGTYSGKVISSAISYRSTHDLSNGSVFDKDPKKNDKPALIHIMKNVIKNKGTFKP</sequence>
<comment type="caution">
    <text evidence="1">The sequence shown here is derived from an EMBL/GenBank/DDBJ whole genome shotgun (WGS) entry which is preliminary data.</text>
</comment>
<dbReference type="AlphaFoldDB" id="A0A0F9T0D7"/>
<proteinExistence type="predicted"/>
<name>A0A0F9T0D7_9ZZZZ</name>
<evidence type="ECO:0000313" key="1">
    <source>
        <dbReference type="EMBL" id="KKN74685.1"/>
    </source>
</evidence>
<gene>
    <name evidence="1" type="ORF">LCGC14_0388870</name>
</gene>